<dbReference type="OrthoDB" id="7355539at2"/>
<sequence length="122" mass="13829">MAQARAHAFRVSSSRPAQPFFSAEEAWLWFWQCQIARDEGARFVADAGAVARPCDPDDLWRAALALLRRRLIDRRHLRVLAVFGRRLTPPDPRLAEEAVAARLWDDALDRLTTPLRAKGIVA</sequence>
<dbReference type="RefSeq" id="WP_097278211.1">
    <property type="nucleotide sequence ID" value="NZ_OCNJ01000002.1"/>
</dbReference>
<accession>A0A286GBY0</accession>
<organism evidence="1 2">
    <name type="scientific">Caenispirillum bisanense</name>
    <dbReference type="NCBI Taxonomy" id="414052"/>
    <lineage>
        <taxon>Bacteria</taxon>
        <taxon>Pseudomonadati</taxon>
        <taxon>Pseudomonadota</taxon>
        <taxon>Alphaproteobacteria</taxon>
        <taxon>Rhodospirillales</taxon>
        <taxon>Novispirillaceae</taxon>
        <taxon>Caenispirillum</taxon>
    </lineage>
</organism>
<gene>
    <name evidence="1" type="ORF">SAMN05421508_102468</name>
</gene>
<protein>
    <submittedName>
        <fullName evidence="1">Uncharacterized protein</fullName>
    </submittedName>
</protein>
<reference evidence="1 2" key="1">
    <citation type="submission" date="2017-09" db="EMBL/GenBank/DDBJ databases">
        <authorList>
            <person name="Ehlers B."/>
            <person name="Leendertz F.H."/>
        </authorList>
    </citation>
    <scope>NUCLEOTIDE SEQUENCE [LARGE SCALE GENOMIC DNA]</scope>
    <source>
        <strain evidence="1 2">USBA 140</strain>
    </source>
</reference>
<name>A0A286GBY0_9PROT</name>
<keyword evidence="2" id="KW-1185">Reference proteome</keyword>
<evidence type="ECO:0000313" key="2">
    <source>
        <dbReference type="Proteomes" id="UP000219621"/>
    </source>
</evidence>
<evidence type="ECO:0000313" key="1">
    <source>
        <dbReference type="EMBL" id="SOD92504.1"/>
    </source>
</evidence>
<dbReference type="Proteomes" id="UP000219621">
    <property type="component" value="Unassembled WGS sequence"/>
</dbReference>
<proteinExistence type="predicted"/>
<dbReference type="EMBL" id="OCNJ01000002">
    <property type="protein sequence ID" value="SOD92504.1"/>
    <property type="molecule type" value="Genomic_DNA"/>
</dbReference>
<dbReference type="AlphaFoldDB" id="A0A286GBY0"/>